<evidence type="ECO:0000256" key="1">
    <source>
        <dbReference type="SAM" id="MobiDB-lite"/>
    </source>
</evidence>
<accession>A0A6H5IP22</accession>
<name>A0A6H5IP22_9HYME</name>
<evidence type="ECO:0000313" key="2">
    <source>
        <dbReference type="EMBL" id="CAB0039274.1"/>
    </source>
</evidence>
<reference evidence="2 3" key="1">
    <citation type="submission" date="2020-02" db="EMBL/GenBank/DDBJ databases">
        <authorList>
            <person name="Ferguson B K."/>
        </authorList>
    </citation>
    <scope>NUCLEOTIDE SEQUENCE [LARGE SCALE GENOMIC DNA]</scope>
</reference>
<sequence>MLMGQERSFQVSMQDLNNPVALWMPTTGVTKLNAKMFSYICEQVNSHSYPYVRDAMAMTTGSRKDGTHQLATFGRIRPWQLEVSREPSDEDGMTTAARCRANVMYSRVLDQFRQAKRTKKIRKCRDDVRVFATYCYSLDAALRRKLHRRRREEVGASVNQTLSSTVGQQVVMCEEIGAHDRLQHVRNDETPKETSTKTQVESQSVKTVRLDCAVVGGVKSKFCRRSTFTQ</sequence>
<keyword evidence="3" id="KW-1185">Reference proteome</keyword>
<proteinExistence type="predicted"/>
<dbReference type="Proteomes" id="UP000479190">
    <property type="component" value="Unassembled WGS sequence"/>
</dbReference>
<dbReference type="EMBL" id="CADCXV010000949">
    <property type="protein sequence ID" value="CAB0039274.1"/>
    <property type="molecule type" value="Genomic_DNA"/>
</dbReference>
<dbReference type="AlphaFoldDB" id="A0A6H5IP22"/>
<feature type="compositionally biased region" description="Basic and acidic residues" evidence="1">
    <location>
        <begin position="181"/>
        <end position="195"/>
    </location>
</feature>
<evidence type="ECO:0000313" key="3">
    <source>
        <dbReference type="Proteomes" id="UP000479190"/>
    </source>
</evidence>
<feature type="region of interest" description="Disordered" evidence="1">
    <location>
        <begin position="181"/>
        <end position="200"/>
    </location>
</feature>
<protein>
    <submittedName>
        <fullName evidence="2">Uncharacterized protein</fullName>
    </submittedName>
</protein>
<organism evidence="2 3">
    <name type="scientific">Trichogramma brassicae</name>
    <dbReference type="NCBI Taxonomy" id="86971"/>
    <lineage>
        <taxon>Eukaryota</taxon>
        <taxon>Metazoa</taxon>
        <taxon>Ecdysozoa</taxon>
        <taxon>Arthropoda</taxon>
        <taxon>Hexapoda</taxon>
        <taxon>Insecta</taxon>
        <taxon>Pterygota</taxon>
        <taxon>Neoptera</taxon>
        <taxon>Endopterygota</taxon>
        <taxon>Hymenoptera</taxon>
        <taxon>Apocrita</taxon>
        <taxon>Proctotrupomorpha</taxon>
        <taxon>Chalcidoidea</taxon>
        <taxon>Trichogrammatidae</taxon>
        <taxon>Trichogramma</taxon>
    </lineage>
</organism>
<gene>
    <name evidence="2" type="ORF">TBRA_LOCUS11023</name>
</gene>